<keyword evidence="3" id="KW-1003">Cell membrane</keyword>
<keyword evidence="11" id="KW-1185">Reference proteome</keyword>
<feature type="transmembrane region" description="Helical" evidence="7">
    <location>
        <begin position="272"/>
        <end position="293"/>
    </location>
</feature>
<dbReference type="InterPro" id="IPR035906">
    <property type="entry name" value="MetI-like_sf"/>
</dbReference>
<proteinExistence type="inferred from homology"/>
<dbReference type="KEGG" id="brz:CFK38_00010"/>
<evidence type="ECO:0000256" key="6">
    <source>
        <dbReference type="ARBA" id="ARBA00023136"/>
    </source>
</evidence>
<dbReference type="PANTHER" id="PTHR32243:SF18">
    <property type="entry name" value="INNER MEMBRANE ABC TRANSPORTER PERMEASE PROTEIN YCJP"/>
    <property type="match status" value="1"/>
</dbReference>
<name>A0A291GJ66_9MICO</name>
<dbReference type="GO" id="GO:0005886">
    <property type="term" value="C:plasma membrane"/>
    <property type="evidence" value="ECO:0007669"/>
    <property type="project" value="UniProtKB-SubCell"/>
</dbReference>
<evidence type="ECO:0000256" key="3">
    <source>
        <dbReference type="ARBA" id="ARBA00022475"/>
    </source>
</evidence>
<feature type="transmembrane region" description="Helical" evidence="7">
    <location>
        <begin position="213"/>
        <end position="235"/>
    </location>
</feature>
<evidence type="ECO:0000256" key="8">
    <source>
        <dbReference type="SAM" id="MobiDB-lite"/>
    </source>
</evidence>
<keyword evidence="4 7" id="KW-0812">Transmembrane</keyword>
<evidence type="ECO:0000313" key="11">
    <source>
        <dbReference type="Proteomes" id="UP000218165"/>
    </source>
</evidence>
<dbReference type="GO" id="GO:0055085">
    <property type="term" value="P:transmembrane transport"/>
    <property type="evidence" value="ECO:0007669"/>
    <property type="project" value="InterPro"/>
</dbReference>
<feature type="transmembrane region" description="Helical" evidence="7">
    <location>
        <begin position="169"/>
        <end position="192"/>
    </location>
</feature>
<dbReference type="InterPro" id="IPR000515">
    <property type="entry name" value="MetI-like"/>
</dbReference>
<evidence type="ECO:0000256" key="2">
    <source>
        <dbReference type="ARBA" id="ARBA00022448"/>
    </source>
</evidence>
<dbReference type="RefSeq" id="WP_096801222.1">
    <property type="nucleotide sequence ID" value="NZ_CP023563.1"/>
</dbReference>
<keyword evidence="6 7" id="KW-0472">Membrane</keyword>
<protein>
    <submittedName>
        <fullName evidence="10">Sugar ABC transporter permease</fullName>
    </submittedName>
</protein>
<feature type="transmembrane region" description="Helical" evidence="7">
    <location>
        <begin position="137"/>
        <end position="157"/>
    </location>
</feature>
<feature type="compositionally biased region" description="Low complexity" evidence="8">
    <location>
        <begin position="1"/>
        <end position="17"/>
    </location>
</feature>
<evidence type="ECO:0000259" key="9">
    <source>
        <dbReference type="PROSITE" id="PS50928"/>
    </source>
</evidence>
<evidence type="ECO:0000256" key="5">
    <source>
        <dbReference type="ARBA" id="ARBA00022989"/>
    </source>
</evidence>
<dbReference type="PANTHER" id="PTHR32243">
    <property type="entry name" value="MALTOSE TRANSPORT SYSTEM PERMEASE-RELATED"/>
    <property type="match status" value="1"/>
</dbReference>
<feature type="transmembrane region" description="Helical" evidence="7">
    <location>
        <begin position="97"/>
        <end position="125"/>
    </location>
</feature>
<accession>A0A291GJ66</accession>
<dbReference type="AlphaFoldDB" id="A0A291GJ66"/>
<reference evidence="11" key="1">
    <citation type="submission" date="2017-09" db="EMBL/GenBank/DDBJ databases">
        <title>Brachybacterium sp. VM2412.</title>
        <authorList>
            <person name="Tak E.J."/>
            <person name="Bae J.-W."/>
        </authorList>
    </citation>
    <scope>NUCLEOTIDE SEQUENCE [LARGE SCALE GENOMIC DNA]</scope>
    <source>
        <strain evidence="11">VM2412</strain>
    </source>
</reference>
<feature type="domain" description="ABC transmembrane type-1" evidence="9">
    <location>
        <begin position="101"/>
        <end position="293"/>
    </location>
</feature>
<dbReference type="Gene3D" id="1.10.3720.10">
    <property type="entry name" value="MetI-like"/>
    <property type="match status" value="1"/>
</dbReference>
<dbReference type="EMBL" id="CP023563">
    <property type="protein sequence ID" value="ATG50082.1"/>
    <property type="molecule type" value="Genomic_DNA"/>
</dbReference>
<keyword evidence="5 7" id="KW-1133">Transmembrane helix</keyword>
<evidence type="ECO:0000313" key="10">
    <source>
        <dbReference type="EMBL" id="ATG50082.1"/>
    </source>
</evidence>
<dbReference type="SUPFAM" id="SSF161098">
    <property type="entry name" value="MetI-like"/>
    <property type="match status" value="1"/>
</dbReference>
<evidence type="ECO:0000256" key="1">
    <source>
        <dbReference type="ARBA" id="ARBA00004651"/>
    </source>
</evidence>
<dbReference type="Pfam" id="PF00528">
    <property type="entry name" value="BPD_transp_1"/>
    <property type="match status" value="1"/>
</dbReference>
<feature type="region of interest" description="Disordered" evidence="8">
    <location>
        <begin position="1"/>
        <end position="35"/>
    </location>
</feature>
<feature type="transmembrane region" description="Helical" evidence="7">
    <location>
        <begin position="40"/>
        <end position="61"/>
    </location>
</feature>
<dbReference type="OrthoDB" id="3569827at2"/>
<comment type="subcellular location">
    <subcellularLocation>
        <location evidence="1 7">Cell membrane</location>
        <topology evidence="1 7">Multi-pass membrane protein</topology>
    </subcellularLocation>
</comment>
<evidence type="ECO:0000256" key="4">
    <source>
        <dbReference type="ARBA" id="ARBA00022692"/>
    </source>
</evidence>
<keyword evidence="2 7" id="KW-0813">Transport</keyword>
<dbReference type="Proteomes" id="UP000218165">
    <property type="component" value="Chromosome"/>
</dbReference>
<dbReference type="InterPro" id="IPR050901">
    <property type="entry name" value="BP-dep_ABC_trans_perm"/>
</dbReference>
<organism evidence="10 11">
    <name type="scientific">Brachybacterium vulturis</name>
    <dbReference type="NCBI Taxonomy" id="2017484"/>
    <lineage>
        <taxon>Bacteria</taxon>
        <taxon>Bacillati</taxon>
        <taxon>Actinomycetota</taxon>
        <taxon>Actinomycetes</taxon>
        <taxon>Micrococcales</taxon>
        <taxon>Dermabacteraceae</taxon>
        <taxon>Brachybacterium</taxon>
    </lineage>
</organism>
<sequence length="308" mass="33431">MTSATVASAANSPNAANREPLAETETFRRRRGRRRGKPHPLVNVALVVIALVWFLPVYWMVNSALQPEEDLLASPPHLVPETLTMENFRGVLTDPSFWSAMATSMVAAFITVIVTTFGALLAALALARFGFLGRKSLIVAVLVVQMIPAEALFISQYRMLDGWSLLNSVFGLSLLYIGGVLPFVVWMMRGFVGGIPQELEQAAMVDGCSRLKAFMKVTLPLLAPGIVSTSVFAFLHSWNEYTLALVMLSRNTSVTLPLWLQSFQQGLRGSDWGGVMAGSVLIALPVMILFALVQNRMATGMASGAIKG</sequence>
<dbReference type="PROSITE" id="PS50928">
    <property type="entry name" value="ABC_TM1"/>
    <property type="match status" value="1"/>
</dbReference>
<gene>
    <name evidence="10" type="ORF">CFK38_00010</name>
</gene>
<dbReference type="CDD" id="cd06261">
    <property type="entry name" value="TM_PBP2"/>
    <property type="match status" value="1"/>
</dbReference>
<comment type="similarity">
    <text evidence="7">Belongs to the binding-protein-dependent transport system permease family.</text>
</comment>
<evidence type="ECO:0000256" key="7">
    <source>
        <dbReference type="RuleBase" id="RU363032"/>
    </source>
</evidence>